<organism evidence="4 5">
    <name type="scientific">Decorospora gaudefroyi</name>
    <dbReference type="NCBI Taxonomy" id="184978"/>
    <lineage>
        <taxon>Eukaryota</taxon>
        <taxon>Fungi</taxon>
        <taxon>Dikarya</taxon>
        <taxon>Ascomycota</taxon>
        <taxon>Pezizomycotina</taxon>
        <taxon>Dothideomycetes</taxon>
        <taxon>Pleosporomycetidae</taxon>
        <taxon>Pleosporales</taxon>
        <taxon>Pleosporineae</taxon>
        <taxon>Pleosporaceae</taxon>
        <taxon>Decorospora</taxon>
    </lineage>
</organism>
<keyword evidence="1" id="KW-0238">DNA-binding</keyword>
<dbReference type="Pfam" id="PF03221">
    <property type="entry name" value="HTH_Tnp_Tc5"/>
    <property type="match status" value="1"/>
</dbReference>
<proteinExistence type="predicted"/>
<protein>
    <recommendedName>
        <fullName evidence="3">HTH CENPB-type domain-containing protein</fullName>
    </recommendedName>
</protein>
<dbReference type="Proteomes" id="UP000800040">
    <property type="component" value="Unassembled WGS sequence"/>
</dbReference>
<dbReference type="OrthoDB" id="3938460at2759"/>
<dbReference type="AlphaFoldDB" id="A0A6A5K5U1"/>
<dbReference type="InterPro" id="IPR006600">
    <property type="entry name" value="HTH_CenpB_DNA-bd_dom"/>
</dbReference>
<evidence type="ECO:0000313" key="4">
    <source>
        <dbReference type="EMBL" id="KAF1828823.1"/>
    </source>
</evidence>
<dbReference type="GO" id="GO:0003677">
    <property type="term" value="F:DNA binding"/>
    <property type="evidence" value="ECO:0007669"/>
    <property type="project" value="UniProtKB-KW"/>
</dbReference>
<evidence type="ECO:0000256" key="2">
    <source>
        <dbReference type="SAM" id="MobiDB-lite"/>
    </source>
</evidence>
<name>A0A6A5K5U1_9PLEO</name>
<keyword evidence="5" id="KW-1185">Reference proteome</keyword>
<reference evidence="4" key="1">
    <citation type="submission" date="2020-01" db="EMBL/GenBank/DDBJ databases">
        <authorList>
            <consortium name="DOE Joint Genome Institute"/>
            <person name="Haridas S."/>
            <person name="Albert R."/>
            <person name="Binder M."/>
            <person name="Bloem J."/>
            <person name="Labutti K."/>
            <person name="Salamov A."/>
            <person name="Andreopoulos B."/>
            <person name="Baker S.E."/>
            <person name="Barry K."/>
            <person name="Bills G."/>
            <person name="Bluhm B.H."/>
            <person name="Cannon C."/>
            <person name="Castanera R."/>
            <person name="Culley D.E."/>
            <person name="Daum C."/>
            <person name="Ezra D."/>
            <person name="Gonzalez J.B."/>
            <person name="Henrissat B."/>
            <person name="Kuo A."/>
            <person name="Liang C."/>
            <person name="Lipzen A."/>
            <person name="Lutzoni F."/>
            <person name="Magnuson J."/>
            <person name="Mondo S."/>
            <person name="Nolan M."/>
            <person name="Ohm R."/>
            <person name="Pangilinan J."/>
            <person name="Park H.-J."/>
            <person name="Ramirez L."/>
            <person name="Alfaro M."/>
            <person name="Sun H."/>
            <person name="Tritt A."/>
            <person name="Yoshinaga Y."/>
            <person name="Zwiers L.-H."/>
            <person name="Turgeon B.G."/>
            <person name="Goodwin S.B."/>
            <person name="Spatafora J.W."/>
            <person name="Crous P.W."/>
            <person name="Grigoriev I.V."/>
        </authorList>
    </citation>
    <scope>NUCLEOTIDE SEQUENCE</scope>
    <source>
        <strain evidence="4">P77</strain>
    </source>
</reference>
<gene>
    <name evidence="4" type="ORF">BDW02DRAFT_593021</name>
</gene>
<evidence type="ECO:0000313" key="5">
    <source>
        <dbReference type="Proteomes" id="UP000800040"/>
    </source>
</evidence>
<evidence type="ECO:0000259" key="3">
    <source>
        <dbReference type="PROSITE" id="PS51253"/>
    </source>
</evidence>
<sequence length="177" mass="21081">MDPIQEAIEDIESRGSGYEFSYGEVAKKFNVNRTTLSRRHQGKQTANAASGEAQRHLNPQQEQEFVRYTEKCTRRGLPPKREMLQNFTSAVAKWEVSHSWVTRFMERWDWRERHDADSKERYELYFALLHKKMRQYDVNARDTYNMDEKGFFIGRGTRSKSVFTKRTWALKERTATL</sequence>
<dbReference type="PROSITE" id="PS51253">
    <property type="entry name" value="HTH_CENPB"/>
    <property type="match status" value="1"/>
</dbReference>
<accession>A0A6A5K5U1</accession>
<evidence type="ECO:0000256" key="1">
    <source>
        <dbReference type="ARBA" id="ARBA00023125"/>
    </source>
</evidence>
<feature type="region of interest" description="Disordered" evidence="2">
    <location>
        <begin position="37"/>
        <end position="60"/>
    </location>
</feature>
<feature type="domain" description="HTH CENPB-type" evidence="3">
    <location>
        <begin position="49"/>
        <end position="114"/>
    </location>
</feature>
<dbReference type="EMBL" id="ML975493">
    <property type="protein sequence ID" value="KAF1828823.1"/>
    <property type="molecule type" value="Genomic_DNA"/>
</dbReference>